<keyword evidence="1" id="KW-1133">Transmembrane helix</keyword>
<dbReference type="Ensembl" id="ENSLLET00000024435.1">
    <property type="protein sequence ID" value="ENSLLEP00000023540.1"/>
    <property type="gene ID" value="ENSLLEG00000014945.1"/>
</dbReference>
<keyword evidence="1" id="KW-0812">Transmembrane</keyword>
<reference evidence="3" key="1">
    <citation type="submission" date="2025-08" db="UniProtKB">
        <authorList>
            <consortium name="Ensembl"/>
        </authorList>
    </citation>
    <scope>IDENTIFICATION</scope>
</reference>
<evidence type="ECO:0000256" key="1">
    <source>
        <dbReference type="SAM" id="Phobius"/>
    </source>
</evidence>
<dbReference type="PROSITE" id="PS50835">
    <property type="entry name" value="IG_LIKE"/>
    <property type="match status" value="1"/>
</dbReference>
<dbReference type="InterPro" id="IPR007110">
    <property type="entry name" value="Ig-like_dom"/>
</dbReference>
<evidence type="ECO:0000259" key="2">
    <source>
        <dbReference type="PROSITE" id="PS50835"/>
    </source>
</evidence>
<keyword evidence="4" id="KW-1185">Reference proteome</keyword>
<dbReference type="InterPro" id="IPR034549">
    <property type="entry name" value="SPACA6"/>
</dbReference>
<dbReference type="PANTHER" id="PTHR37366">
    <property type="entry name" value="SPERM ACROSOME MEMBRANE-ASSOCIATED PROTEIN 6"/>
    <property type="match status" value="1"/>
</dbReference>
<keyword evidence="1" id="KW-0472">Membrane</keyword>
<dbReference type="GO" id="GO:0007342">
    <property type="term" value="P:fusion of sperm to egg plasma membrane involved in single fertilization"/>
    <property type="evidence" value="ECO:0007669"/>
    <property type="project" value="InterPro"/>
</dbReference>
<dbReference type="PANTHER" id="PTHR37366:SF1">
    <property type="entry name" value="SPERM ACROSOME MEMBRANE-ASSOCIATED PROTEIN 6"/>
    <property type="match status" value="1"/>
</dbReference>
<proteinExistence type="predicted"/>
<organism evidence="3 4">
    <name type="scientific">Leptobrachium leishanense</name>
    <name type="common">Leishan spiny toad</name>
    <dbReference type="NCBI Taxonomy" id="445787"/>
    <lineage>
        <taxon>Eukaryota</taxon>
        <taxon>Metazoa</taxon>
        <taxon>Chordata</taxon>
        <taxon>Craniata</taxon>
        <taxon>Vertebrata</taxon>
        <taxon>Euteleostomi</taxon>
        <taxon>Amphibia</taxon>
        <taxon>Batrachia</taxon>
        <taxon>Anura</taxon>
        <taxon>Pelobatoidea</taxon>
        <taxon>Megophryidae</taxon>
        <taxon>Leptobrachium</taxon>
    </lineage>
</organism>
<name>A0A8C5PJ29_9ANUR</name>
<accession>A0A8C5PJ29</accession>
<dbReference type="OrthoDB" id="8960581at2759"/>
<dbReference type="Proteomes" id="UP000694569">
    <property type="component" value="Unplaced"/>
</dbReference>
<dbReference type="GeneTree" id="ENSGT00990000204431"/>
<feature type="transmembrane region" description="Helical" evidence="1">
    <location>
        <begin position="6"/>
        <end position="23"/>
    </location>
</feature>
<feature type="transmembrane region" description="Helical" evidence="1">
    <location>
        <begin position="294"/>
        <end position="316"/>
    </location>
</feature>
<feature type="domain" description="Ig-like" evidence="2">
    <location>
        <begin position="158"/>
        <end position="243"/>
    </location>
</feature>
<dbReference type="AlphaFoldDB" id="A0A8C5PJ29"/>
<evidence type="ECO:0000313" key="3">
    <source>
        <dbReference type="Ensembl" id="ENSLLEP00000023540.1"/>
    </source>
</evidence>
<dbReference type="InterPro" id="IPR036179">
    <property type="entry name" value="Ig-like_dom_sf"/>
</dbReference>
<sequence length="330" mass="37419">MERILRLPSISGFLVIFALIFLMPRRCGSCYSCFTTPEDRADLCKFVSETLKLHYGFNPGLCQQFLQLRFQALNELEISYGQKRHISGLLRGVTQRIKNLKSDDFGAALEKEVDSVIAEVKDIVARNPPKKCKAPCGFQKEARMFKCNTCVEEDCDLPVDCPLVNINAKSGELAIINCKMPFKIPEDISVVWKFASKIRTRDISSFKDIHHGDDLYAAISPARVHHTGTYACVIKDVDEDIIGEGFYFLNVTKERYKYEKQMVDLFDLTVYSNITLEKVPEEPVTTKPKISRKVVITLSLGCGMMFLLVVLLLGLFCHCCCRPEKDESMV</sequence>
<reference evidence="3" key="2">
    <citation type="submission" date="2025-09" db="UniProtKB">
        <authorList>
            <consortium name="Ensembl"/>
        </authorList>
    </citation>
    <scope>IDENTIFICATION</scope>
</reference>
<dbReference type="SUPFAM" id="SSF48726">
    <property type="entry name" value="Immunoglobulin"/>
    <property type="match status" value="1"/>
</dbReference>
<evidence type="ECO:0000313" key="4">
    <source>
        <dbReference type="Proteomes" id="UP000694569"/>
    </source>
</evidence>
<protein>
    <recommendedName>
        <fullName evidence="2">Ig-like domain-containing protein</fullName>
    </recommendedName>
</protein>